<dbReference type="OrthoDB" id="4241129at2"/>
<dbReference type="RefSeq" id="WP_058845894.1">
    <property type="nucleotide sequence ID" value="NZ_LOCL01000024.1"/>
</dbReference>
<name>A0A0W7XB40_9ACTN</name>
<gene>
    <name evidence="1" type="ORF">AT728_28400</name>
</gene>
<reference evidence="1 2" key="1">
    <citation type="submission" date="2015-12" db="EMBL/GenBank/DDBJ databases">
        <title>Draft genome sequence of Streptomyces silvensis ATCC 53525, a producer of novel hormone antagonists.</title>
        <authorList>
            <person name="Johnston C.W."/>
            <person name="Li Y."/>
            <person name="Magarvey N.A."/>
        </authorList>
    </citation>
    <scope>NUCLEOTIDE SEQUENCE [LARGE SCALE GENOMIC DNA]</scope>
    <source>
        <strain evidence="1 2">ATCC 53525</strain>
    </source>
</reference>
<comment type="caution">
    <text evidence="1">The sequence shown here is derived from an EMBL/GenBank/DDBJ whole genome shotgun (WGS) entry which is preliminary data.</text>
</comment>
<accession>A0A0W7XB40</accession>
<protein>
    <submittedName>
        <fullName evidence="1">Uncharacterized protein</fullName>
    </submittedName>
</protein>
<evidence type="ECO:0000313" key="1">
    <source>
        <dbReference type="EMBL" id="KUF20093.1"/>
    </source>
</evidence>
<dbReference type="AlphaFoldDB" id="A0A0W7XB40"/>
<organism evidence="1 2">
    <name type="scientific">Streptomyces silvensis</name>
    <dbReference type="NCBI Taxonomy" id="1765722"/>
    <lineage>
        <taxon>Bacteria</taxon>
        <taxon>Bacillati</taxon>
        <taxon>Actinomycetota</taxon>
        <taxon>Actinomycetes</taxon>
        <taxon>Kitasatosporales</taxon>
        <taxon>Streptomycetaceae</taxon>
        <taxon>Streptomyces</taxon>
    </lineage>
</organism>
<evidence type="ECO:0000313" key="2">
    <source>
        <dbReference type="Proteomes" id="UP000054804"/>
    </source>
</evidence>
<dbReference type="Proteomes" id="UP000054804">
    <property type="component" value="Unassembled WGS sequence"/>
</dbReference>
<keyword evidence="2" id="KW-1185">Reference proteome</keyword>
<proteinExistence type="predicted"/>
<dbReference type="EMBL" id="LOCL01000024">
    <property type="protein sequence ID" value="KUF20093.1"/>
    <property type="molecule type" value="Genomic_DNA"/>
</dbReference>
<sequence length="184" mass="19577">MKEQAPTAADTAFEPIENFIKDSDFRQPAASNKNGDQPYLEVVAPEYLGAWQVEDGEALICSATMTRSNHQAIDIGCAVLTQDFDPPNGRAVEITWMHSKNTDPSVQGKAPQSYGATVLDPSGQVVAEGTYQPSSSTFNHIPAAQALRFTVTSGASYVLRFEGNSSTTGGAMIYQVLGQAAPSS</sequence>